<gene>
    <name evidence="1" type="ORF">GDO78_000863</name>
</gene>
<protein>
    <submittedName>
        <fullName evidence="1">Uncharacterized protein</fullName>
    </submittedName>
</protein>
<dbReference type="AlphaFoldDB" id="A0A8J6KG35"/>
<evidence type="ECO:0000313" key="2">
    <source>
        <dbReference type="Proteomes" id="UP000770717"/>
    </source>
</evidence>
<organism evidence="1 2">
    <name type="scientific">Eleutherodactylus coqui</name>
    <name type="common">Puerto Rican coqui</name>
    <dbReference type="NCBI Taxonomy" id="57060"/>
    <lineage>
        <taxon>Eukaryota</taxon>
        <taxon>Metazoa</taxon>
        <taxon>Chordata</taxon>
        <taxon>Craniata</taxon>
        <taxon>Vertebrata</taxon>
        <taxon>Euteleostomi</taxon>
        <taxon>Amphibia</taxon>
        <taxon>Batrachia</taxon>
        <taxon>Anura</taxon>
        <taxon>Neobatrachia</taxon>
        <taxon>Hyloidea</taxon>
        <taxon>Eleutherodactylidae</taxon>
        <taxon>Eleutherodactylinae</taxon>
        <taxon>Eleutherodactylus</taxon>
        <taxon>Eleutherodactylus</taxon>
    </lineage>
</organism>
<name>A0A8J6KG35_ELECQ</name>
<keyword evidence="2" id="KW-1185">Reference proteome</keyword>
<proteinExistence type="predicted"/>
<dbReference type="EMBL" id="WNTK01000001">
    <property type="protein sequence ID" value="KAG9492588.1"/>
    <property type="molecule type" value="Genomic_DNA"/>
</dbReference>
<reference evidence="1" key="1">
    <citation type="thesis" date="2020" institute="ProQuest LLC" country="789 East Eisenhower Parkway, Ann Arbor, MI, USA">
        <title>Comparative Genomics and Chromosome Evolution.</title>
        <authorList>
            <person name="Mudd A.B."/>
        </authorList>
    </citation>
    <scope>NUCLEOTIDE SEQUENCE</scope>
    <source>
        <strain evidence="1">HN-11 Male</strain>
        <tissue evidence="1">Kidney and liver</tissue>
    </source>
</reference>
<comment type="caution">
    <text evidence="1">The sequence shown here is derived from an EMBL/GenBank/DDBJ whole genome shotgun (WGS) entry which is preliminary data.</text>
</comment>
<sequence length="166" mass="18635">MKVIQLLYITHLSGVGPFDSKSSLTKVDKSSHSTIFNRPSMDRNCLLSQAQEQEKFRQTGRFSTDSTPNHDLMIDRTEQFKEPEKNSKNGVDNEQNLMVYGKIAESNLRYEKLTGVDVSDGHQIGSVPGTKEDNADRNIGLAEETGFMESNTKAGIENELFIREGF</sequence>
<evidence type="ECO:0000313" key="1">
    <source>
        <dbReference type="EMBL" id="KAG9492588.1"/>
    </source>
</evidence>
<dbReference type="Proteomes" id="UP000770717">
    <property type="component" value="Unassembled WGS sequence"/>
</dbReference>
<accession>A0A8J6KG35</accession>